<name>A0A1Y6EPW7_9GAMM</name>
<dbReference type="Gene3D" id="3.10.350.10">
    <property type="entry name" value="LysM domain"/>
    <property type="match status" value="1"/>
</dbReference>
<accession>A0A1Y6EPW7</accession>
<dbReference type="GO" id="GO:0032153">
    <property type="term" value="C:cell division site"/>
    <property type="evidence" value="ECO:0007669"/>
    <property type="project" value="TreeGrafter"/>
</dbReference>
<dbReference type="InterPro" id="IPR011055">
    <property type="entry name" value="Dup_hybrid_motif"/>
</dbReference>
<dbReference type="SMART" id="SM00257">
    <property type="entry name" value="LysM"/>
    <property type="match status" value="1"/>
</dbReference>
<comment type="similarity">
    <text evidence="1">Belongs to the E.coli NlpD/Haemophilus LppB family.</text>
</comment>
<evidence type="ECO:0000259" key="3">
    <source>
        <dbReference type="PROSITE" id="PS51782"/>
    </source>
</evidence>
<dbReference type="PANTHER" id="PTHR21666:SF263">
    <property type="entry name" value="MUREIN HYDROLASE ACTIVATOR NLPD"/>
    <property type="match status" value="1"/>
</dbReference>
<dbReference type="RefSeq" id="WP_234996264.1">
    <property type="nucleotide sequence ID" value="NZ_FXWH01000001.1"/>
</dbReference>
<dbReference type="CDD" id="cd00118">
    <property type="entry name" value="LysM"/>
    <property type="match status" value="1"/>
</dbReference>
<dbReference type="InterPro" id="IPR018392">
    <property type="entry name" value="LysM"/>
</dbReference>
<evidence type="ECO:0000256" key="1">
    <source>
        <dbReference type="ARBA" id="ARBA00038420"/>
    </source>
</evidence>
<feature type="compositionally biased region" description="Basic and acidic residues" evidence="2">
    <location>
        <begin position="122"/>
        <end position="136"/>
    </location>
</feature>
<feature type="region of interest" description="Disordered" evidence="2">
    <location>
        <begin position="85"/>
        <end position="158"/>
    </location>
</feature>
<dbReference type="PROSITE" id="PS51782">
    <property type="entry name" value="LYSM"/>
    <property type="match status" value="1"/>
</dbReference>
<dbReference type="GO" id="GO:0004222">
    <property type="term" value="F:metalloendopeptidase activity"/>
    <property type="evidence" value="ECO:0007669"/>
    <property type="project" value="TreeGrafter"/>
</dbReference>
<proteinExistence type="inferred from homology"/>
<dbReference type="InterPro" id="IPR036779">
    <property type="entry name" value="LysM_dom_sf"/>
</dbReference>
<keyword evidence="5" id="KW-1185">Reference proteome</keyword>
<organism evidence="4 5">
    <name type="scientific">Pseudidiomarina planktonica</name>
    <dbReference type="NCBI Taxonomy" id="1323738"/>
    <lineage>
        <taxon>Bacteria</taxon>
        <taxon>Pseudomonadati</taxon>
        <taxon>Pseudomonadota</taxon>
        <taxon>Gammaproteobacteria</taxon>
        <taxon>Alteromonadales</taxon>
        <taxon>Idiomarinaceae</taxon>
        <taxon>Pseudidiomarina</taxon>
    </lineage>
</organism>
<gene>
    <name evidence="4" type="ORF">SAMN06297229_1085</name>
</gene>
<feature type="compositionally biased region" description="Polar residues" evidence="2">
    <location>
        <begin position="85"/>
        <end position="98"/>
    </location>
</feature>
<reference evidence="5" key="1">
    <citation type="submission" date="2017-04" db="EMBL/GenBank/DDBJ databases">
        <authorList>
            <person name="Varghese N."/>
            <person name="Submissions S."/>
        </authorList>
    </citation>
    <scope>NUCLEOTIDE SEQUENCE [LARGE SCALE GENOMIC DNA]</scope>
</reference>
<dbReference type="GO" id="GO:0009279">
    <property type="term" value="C:cell outer membrane"/>
    <property type="evidence" value="ECO:0007669"/>
    <property type="project" value="TreeGrafter"/>
</dbReference>
<dbReference type="CDD" id="cd12797">
    <property type="entry name" value="M23_peptidase"/>
    <property type="match status" value="1"/>
</dbReference>
<evidence type="ECO:0000313" key="5">
    <source>
        <dbReference type="Proteomes" id="UP000194450"/>
    </source>
</evidence>
<evidence type="ECO:0000313" key="4">
    <source>
        <dbReference type="EMBL" id="SMQ64714.1"/>
    </source>
</evidence>
<dbReference type="InterPro" id="IPR050570">
    <property type="entry name" value="Cell_wall_metabolism_enzyme"/>
</dbReference>
<sequence length="281" mass="30549">MLVLCTGLVACGARTEPAPVASVYTGKTIYDYERASLAATSYQVEPGETLYSIAFRANKDVRELAKLNNINAPYTIYPGQTLRLQGSASSGQTAKSTPSPKPAQPVSKSPRKAAEASVASQQKKEYVKNNSKELVSRKKTAPKVVVPSTGTEPTLTNEDINWQWPSKSQIISDFSLQQAGNKGLDFGGDRGDPVVAAAAGKVVYVGNALRGFGRLIILKHNDDFITAYAHNDELLVKEQEFVTAGQEIARMGSSDADRVKLHFEVRFRGKSVNPRNYLPKQ</sequence>
<dbReference type="PANTHER" id="PTHR21666">
    <property type="entry name" value="PEPTIDASE-RELATED"/>
    <property type="match status" value="1"/>
</dbReference>
<feature type="domain" description="LysM" evidence="3">
    <location>
        <begin position="40"/>
        <end position="84"/>
    </location>
</feature>
<dbReference type="Pfam" id="PF01551">
    <property type="entry name" value="Peptidase_M23"/>
    <property type="match status" value="1"/>
</dbReference>
<dbReference type="SUPFAM" id="SSF51261">
    <property type="entry name" value="Duplicated hybrid motif"/>
    <property type="match status" value="1"/>
</dbReference>
<dbReference type="InterPro" id="IPR016047">
    <property type="entry name" value="M23ase_b-sheet_dom"/>
</dbReference>
<dbReference type="EMBL" id="FXWH01000001">
    <property type="protein sequence ID" value="SMQ64714.1"/>
    <property type="molecule type" value="Genomic_DNA"/>
</dbReference>
<evidence type="ECO:0000256" key="2">
    <source>
        <dbReference type="SAM" id="MobiDB-lite"/>
    </source>
</evidence>
<dbReference type="Pfam" id="PF01476">
    <property type="entry name" value="LysM"/>
    <property type="match status" value="1"/>
</dbReference>
<dbReference type="Proteomes" id="UP000194450">
    <property type="component" value="Unassembled WGS sequence"/>
</dbReference>
<protein>
    <submittedName>
        <fullName evidence="4">Lipoprotein NlpD</fullName>
    </submittedName>
</protein>
<feature type="compositionally biased region" description="Polar residues" evidence="2">
    <location>
        <begin position="148"/>
        <end position="158"/>
    </location>
</feature>
<dbReference type="AlphaFoldDB" id="A0A1Y6EPW7"/>
<keyword evidence="4" id="KW-0449">Lipoprotein</keyword>
<dbReference type="Gene3D" id="2.70.70.10">
    <property type="entry name" value="Glucose Permease (Domain IIA)"/>
    <property type="match status" value="1"/>
</dbReference>